<evidence type="ECO:0000256" key="1">
    <source>
        <dbReference type="ARBA" id="ARBA00023015"/>
    </source>
</evidence>
<reference evidence="7" key="1">
    <citation type="submission" date="2016-10" db="EMBL/GenBank/DDBJ databases">
        <authorList>
            <person name="Varghese N."/>
        </authorList>
    </citation>
    <scope>NUCLEOTIDE SEQUENCE [LARGE SCALE GENOMIC DNA]</scope>
    <source>
        <strain evidence="7">DSM 44719</strain>
    </source>
</reference>
<organism evidence="6 7">
    <name type="scientific">Rhodococcus jostii</name>
    <dbReference type="NCBI Taxonomy" id="132919"/>
    <lineage>
        <taxon>Bacteria</taxon>
        <taxon>Bacillati</taxon>
        <taxon>Actinomycetota</taxon>
        <taxon>Actinomycetes</taxon>
        <taxon>Mycobacteriales</taxon>
        <taxon>Nocardiaceae</taxon>
        <taxon>Rhodococcus</taxon>
    </lineage>
</organism>
<dbReference type="InterPro" id="IPR014757">
    <property type="entry name" value="Tscrpt_reg_IclR_C"/>
</dbReference>
<dbReference type="Gene3D" id="1.10.10.10">
    <property type="entry name" value="Winged helix-like DNA-binding domain superfamily/Winged helix DNA-binding domain"/>
    <property type="match status" value="1"/>
</dbReference>
<dbReference type="EMBL" id="FNTL01000004">
    <property type="protein sequence ID" value="SEE14158.1"/>
    <property type="molecule type" value="Genomic_DNA"/>
</dbReference>
<dbReference type="InterPro" id="IPR050707">
    <property type="entry name" value="HTH_MetabolicPath_Reg"/>
</dbReference>
<keyword evidence="1" id="KW-0805">Transcription regulation</keyword>
<name>A0A1H5GG67_RHOJO</name>
<evidence type="ECO:0000313" key="6">
    <source>
        <dbReference type="EMBL" id="SEE14158.1"/>
    </source>
</evidence>
<dbReference type="PROSITE" id="PS51078">
    <property type="entry name" value="ICLR_ED"/>
    <property type="match status" value="1"/>
</dbReference>
<feature type="domain" description="HTH iclR-type" evidence="4">
    <location>
        <begin position="24"/>
        <end position="85"/>
    </location>
</feature>
<dbReference type="Pfam" id="PF01614">
    <property type="entry name" value="IclR_C"/>
    <property type="match status" value="1"/>
</dbReference>
<dbReference type="SMART" id="SM00346">
    <property type="entry name" value="HTH_ICLR"/>
    <property type="match status" value="1"/>
</dbReference>
<dbReference type="InterPro" id="IPR005471">
    <property type="entry name" value="Tscrpt_reg_IclR_N"/>
</dbReference>
<dbReference type="InterPro" id="IPR036390">
    <property type="entry name" value="WH_DNA-bd_sf"/>
</dbReference>
<sequence>MSTTHERPRELSRKSAVQIDSGMSKTLHHGLEILELLTAHPHGLSVTEIADGIGVHRTVAHRLIRTLEAHRLCRKDGFKRVTLGAGLVTLAEPVEQDLRTLARPVLEELADAVQATVHLVVRENATEVRALMVVEPRSAKVHVAFRPGQVDPVDRGSAGLAILAALPAVEGEREEVTVARARGYAVTDGEVIPSVLGVSAAIPGRRGDALASVGVSIFEMPDEEALGSAVVDAARTLGKLAFSL</sequence>
<dbReference type="Pfam" id="PF09339">
    <property type="entry name" value="HTH_IclR"/>
    <property type="match status" value="1"/>
</dbReference>
<proteinExistence type="predicted"/>
<dbReference type="SUPFAM" id="SSF55781">
    <property type="entry name" value="GAF domain-like"/>
    <property type="match status" value="1"/>
</dbReference>
<evidence type="ECO:0000256" key="3">
    <source>
        <dbReference type="ARBA" id="ARBA00023163"/>
    </source>
</evidence>
<protein>
    <submittedName>
        <fullName evidence="6">DNA-binding transcriptional regulator, IclR family</fullName>
    </submittedName>
</protein>
<dbReference type="SUPFAM" id="SSF46785">
    <property type="entry name" value="Winged helix' DNA-binding domain"/>
    <property type="match status" value="1"/>
</dbReference>
<dbReference type="PANTHER" id="PTHR30136">
    <property type="entry name" value="HELIX-TURN-HELIX TRANSCRIPTIONAL REGULATOR, ICLR FAMILY"/>
    <property type="match status" value="1"/>
</dbReference>
<evidence type="ECO:0000256" key="2">
    <source>
        <dbReference type="ARBA" id="ARBA00023125"/>
    </source>
</evidence>
<evidence type="ECO:0000313" key="7">
    <source>
        <dbReference type="Proteomes" id="UP000183407"/>
    </source>
</evidence>
<dbReference type="Gene3D" id="3.30.450.40">
    <property type="match status" value="2"/>
</dbReference>
<dbReference type="AlphaFoldDB" id="A0A1H5GG67"/>
<dbReference type="GO" id="GO:0003677">
    <property type="term" value="F:DNA binding"/>
    <property type="evidence" value="ECO:0007669"/>
    <property type="project" value="UniProtKB-KW"/>
</dbReference>
<accession>A0A1H5GG67</accession>
<gene>
    <name evidence="6" type="ORF">SAMN04490220_6777</name>
</gene>
<dbReference type="Proteomes" id="UP000183407">
    <property type="component" value="Unassembled WGS sequence"/>
</dbReference>
<keyword evidence="3" id="KW-0804">Transcription</keyword>
<keyword evidence="2 6" id="KW-0238">DNA-binding</keyword>
<feature type="domain" description="IclR-ED" evidence="5">
    <location>
        <begin position="79"/>
        <end position="244"/>
    </location>
</feature>
<dbReference type="PROSITE" id="PS51077">
    <property type="entry name" value="HTH_ICLR"/>
    <property type="match status" value="1"/>
</dbReference>
<evidence type="ECO:0000259" key="4">
    <source>
        <dbReference type="PROSITE" id="PS51077"/>
    </source>
</evidence>
<dbReference type="PANTHER" id="PTHR30136:SF24">
    <property type="entry name" value="HTH-TYPE TRANSCRIPTIONAL REPRESSOR ALLR"/>
    <property type="match status" value="1"/>
</dbReference>
<dbReference type="InterPro" id="IPR029016">
    <property type="entry name" value="GAF-like_dom_sf"/>
</dbReference>
<dbReference type="InterPro" id="IPR036388">
    <property type="entry name" value="WH-like_DNA-bd_sf"/>
</dbReference>
<evidence type="ECO:0000259" key="5">
    <source>
        <dbReference type="PROSITE" id="PS51078"/>
    </source>
</evidence>
<dbReference type="GO" id="GO:0003700">
    <property type="term" value="F:DNA-binding transcription factor activity"/>
    <property type="evidence" value="ECO:0007669"/>
    <property type="project" value="TreeGrafter"/>
</dbReference>
<dbReference type="GO" id="GO:0045892">
    <property type="term" value="P:negative regulation of DNA-templated transcription"/>
    <property type="evidence" value="ECO:0007669"/>
    <property type="project" value="TreeGrafter"/>
</dbReference>